<dbReference type="EMBL" id="JBHMEP010000024">
    <property type="protein sequence ID" value="MFB9137818.1"/>
    <property type="molecule type" value="Genomic_DNA"/>
</dbReference>
<dbReference type="Proteomes" id="UP001589645">
    <property type="component" value="Unassembled WGS sequence"/>
</dbReference>
<accession>A0ABV5HU91</accession>
<dbReference type="RefSeq" id="WP_390198141.1">
    <property type="nucleotide sequence ID" value="NZ_JBHMEP010000024.1"/>
</dbReference>
<evidence type="ECO:0000313" key="3">
    <source>
        <dbReference type="Proteomes" id="UP001589645"/>
    </source>
</evidence>
<dbReference type="Gene3D" id="1.10.1200.10">
    <property type="entry name" value="ACP-like"/>
    <property type="match status" value="1"/>
</dbReference>
<feature type="domain" description="Carrier" evidence="1">
    <location>
        <begin position="8"/>
        <end position="53"/>
    </location>
</feature>
<reference evidence="2 3" key="1">
    <citation type="submission" date="2024-09" db="EMBL/GenBank/DDBJ databases">
        <authorList>
            <person name="Sun Q."/>
            <person name="Mori K."/>
        </authorList>
    </citation>
    <scope>NUCLEOTIDE SEQUENCE [LARGE SCALE GENOMIC DNA]</scope>
    <source>
        <strain evidence="2 3">CECT 8064</strain>
    </source>
</reference>
<name>A0ABV5HU91_9VIBR</name>
<evidence type="ECO:0000259" key="1">
    <source>
        <dbReference type="Pfam" id="PF00550"/>
    </source>
</evidence>
<dbReference type="Pfam" id="PF00550">
    <property type="entry name" value="PP-binding"/>
    <property type="match status" value="1"/>
</dbReference>
<proteinExistence type="predicted"/>
<protein>
    <submittedName>
        <fullName evidence="2">Acyl carrier protein</fullName>
    </submittedName>
</protein>
<evidence type="ECO:0000313" key="2">
    <source>
        <dbReference type="EMBL" id="MFB9137818.1"/>
    </source>
</evidence>
<dbReference type="SUPFAM" id="SSF47336">
    <property type="entry name" value="ACP-like"/>
    <property type="match status" value="1"/>
</dbReference>
<sequence>MTNNDELGADMAMDSLDFVEVVMEMEKRTGRCIPDEVLDVEPYHELTVGELTNMLYDYLKDYGKR</sequence>
<comment type="caution">
    <text evidence="2">The sequence shown here is derived from an EMBL/GenBank/DDBJ whole genome shotgun (WGS) entry which is preliminary data.</text>
</comment>
<gene>
    <name evidence="2" type="ORF">ACFFUV_22985</name>
</gene>
<keyword evidence="3" id="KW-1185">Reference proteome</keyword>
<organism evidence="2 3">
    <name type="scientific">Vibrio olivae</name>
    <dbReference type="NCBI Taxonomy" id="1243002"/>
    <lineage>
        <taxon>Bacteria</taxon>
        <taxon>Pseudomonadati</taxon>
        <taxon>Pseudomonadota</taxon>
        <taxon>Gammaproteobacteria</taxon>
        <taxon>Vibrionales</taxon>
        <taxon>Vibrionaceae</taxon>
        <taxon>Vibrio</taxon>
    </lineage>
</organism>
<dbReference type="InterPro" id="IPR036736">
    <property type="entry name" value="ACP-like_sf"/>
</dbReference>
<dbReference type="InterPro" id="IPR009081">
    <property type="entry name" value="PP-bd_ACP"/>
</dbReference>